<proteinExistence type="predicted"/>
<organism evidence="2 3">
    <name type="scientific">Tenacibaculum tangerinum</name>
    <dbReference type="NCBI Taxonomy" id="3038772"/>
    <lineage>
        <taxon>Bacteria</taxon>
        <taxon>Pseudomonadati</taxon>
        <taxon>Bacteroidota</taxon>
        <taxon>Flavobacteriia</taxon>
        <taxon>Flavobacteriales</taxon>
        <taxon>Flavobacteriaceae</taxon>
        <taxon>Tenacibaculum</taxon>
    </lineage>
</organism>
<keyword evidence="3" id="KW-1185">Reference proteome</keyword>
<feature type="transmembrane region" description="Helical" evidence="1">
    <location>
        <begin position="73"/>
        <end position="94"/>
    </location>
</feature>
<reference evidence="2 3" key="1">
    <citation type="submission" date="2023-04" db="EMBL/GenBank/DDBJ databases">
        <title>Tenacibaculum tangerinum sp. nov., isolated from sea tidal flat of South Korea.</title>
        <authorList>
            <person name="Lee S.H."/>
            <person name="Kim J.-J."/>
        </authorList>
    </citation>
    <scope>NUCLEOTIDE SEQUENCE [LARGE SCALE GENOMIC DNA]</scope>
    <source>
        <strain evidence="2 3">GRR-S3-23</strain>
    </source>
</reference>
<feature type="transmembrane region" description="Helical" evidence="1">
    <location>
        <begin position="178"/>
        <end position="196"/>
    </location>
</feature>
<evidence type="ECO:0000256" key="1">
    <source>
        <dbReference type="SAM" id="Phobius"/>
    </source>
</evidence>
<feature type="transmembrane region" description="Helical" evidence="1">
    <location>
        <begin position="125"/>
        <end position="145"/>
    </location>
</feature>
<dbReference type="Pfam" id="PF12412">
    <property type="entry name" value="DUF3667"/>
    <property type="match status" value="1"/>
</dbReference>
<dbReference type="RefSeq" id="WP_279652224.1">
    <property type="nucleotide sequence ID" value="NZ_CP122539.1"/>
</dbReference>
<gene>
    <name evidence="2" type="ORF">P8625_04100</name>
</gene>
<evidence type="ECO:0000313" key="2">
    <source>
        <dbReference type="EMBL" id="WGH76356.1"/>
    </source>
</evidence>
<dbReference type="Proteomes" id="UP001232001">
    <property type="component" value="Chromosome"/>
</dbReference>
<keyword evidence="1" id="KW-0812">Transmembrane</keyword>
<protein>
    <submittedName>
        <fullName evidence="2">DUF3667 domain-containing protein</fullName>
    </submittedName>
</protein>
<feature type="transmembrane region" description="Helical" evidence="1">
    <location>
        <begin position="152"/>
        <end position="172"/>
    </location>
</feature>
<sequence>MTCVSCGKKHNGNYCSNCGEKSGNNSINFTSFIKDSFSTITNMDKGFLFNIKALMINPKKLILEYLNGKRKGIFNPISFLFLSITIYLILVNFLKIPKVSSSYIEPNNDSLKSIGYEIGLFIRTYFRYFWIFSIVPLAISLKSFFRYNFIELLAVSCFILGQATLVATISFICFRLPLIFDPIIYLFIMFLTYRIIRTPNKTESLLMAFTSTFIFVLLLILAVALFGMIKSIF</sequence>
<feature type="transmembrane region" description="Helical" evidence="1">
    <location>
        <begin position="208"/>
        <end position="229"/>
    </location>
</feature>
<dbReference type="EMBL" id="CP122539">
    <property type="protein sequence ID" value="WGH76356.1"/>
    <property type="molecule type" value="Genomic_DNA"/>
</dbReference>
<evidence type="ECO:0000313" key="3">
    <source>
        <dbReference type="Proteomes" id="UP001232001"/>
    </source>
</evidence>
<accession>A0ABY8L506</accession>
<dbReference type="InterPro" id="IPR022134">
    <property type="entry name" value="DUF3667"/>
</dbReference>
<keyword evidence="1" id="KW-1133">Transmembrane helix</keyword>
<keyword evidence="1" id="KW-0472">Membrane</keyword>
<name>A0ABY8L506_9FLAO</name>